<organism evidence="7 8">
    <name type="scientific">Porites lobata</name>
    <dbReference type="NCBI Taxonomy" id="104759"/>
    <lineage>
        <taxon>Eukaryota</taxon>
        <taxon>Metazoa</taxon>
        <taxon>Cnidaria</taxon>
        <taxon>Anthozoa</taxon>
        <taxon>Hexacorallia</taxon>
        <taxon>Scleractinia</taxon>
        <taxon>Fungiina</taxon>
        <taxon>Poritidae</taxon>
        <taxon>Porites</taxon>
    </lineage>
</organism>
<keyword evidence="2" id="KW-0808">Transferase</keyword>
<dbReference type="PANTHER" id="PTHR26392:SF92">
    <property type="entry name" value="PROTEIN KINASE DOMAIN-CONTAINING PROTEIN"/>
    <property type="match status" value="1"/>
</dbReference>
<accession>A0ABN8P4U6</accession>
<dbReference type="InterPro" id="IPR008271">
    <property type="entry name" value="Ser/Thr_kinase_AS"/>
</dbReference>
<keyword evidence="4 5" id="KW-0067">ATP-binding</keyword>
<evidence type="ECO:0000313" key="7">
    <source>
        <dbReference type="EMBL" id="CAH3130379.1"/>
    </source>
</evidence>
<evidence type="ECO:0000259" key="6">
    <source>
        <dbReference type="PROSITE" id="PS50011"/>
    </source>
</evidence>
<sequence length="735" mass="84490">MFALQLEKLLKRARSVLIGVPKEGKEEGGISLDIHKKQGDLLSKCALFVCNKWDVVQEQEVQSVKNDVVKKLKRAWSGIDPESQIIYMSTKRATTAQNLGVISKDFSSLMEGMRSVILQSIEAKLELHWNWLYTLLSRIVVQAKMFVVNASRSNEEINQKMKEVNHRLEVIGKDQRKVIKDLHGSFNEKVNGVVQQLCEYLSSEEVIEEFTSRSSDKLQDLDEEMSWKEVEEEITTVLSSLFQEIVERWEDENRVFANARLFLMQKFQDCYDGVESELQNLQSDATGVHGGAGISEKKTFRFHFSIPRKALMQMMIFTVGALFYIAEAIDDVFDSELLDFLENLFEPDVEKFWTKTSTNFLATRRKNKELRKFVQDKLRDAKLYLDHIEECLPALIEADRELYKQLSRKLLEETRSKEKTKDRYEPILVKGSQLRDQLALFGITDVCVVKIDREELDWKEEMSSHLGSGAFAAVYKGTMTRREEVTTVALKVCKEALNADNASEIMQEMKILRVLNHPHIVQFYGISLVKSTSRMIFVMEKCKGNLKNYIFRELKSAAGRSENPTIVGDLCRYAKEITDGLAFIHAMEVVHRDLKLENILLSEENTVKIADVGLAKAEVDITGTLAGTPVYMAPEVRHSRVYHSKADIYSLGLIMWEMWYAQQAFADAPGKTFQDFFKWVDEGNRPVDRQGCKTPPSFWEQLMKQCWDGNPDERPTAKECNERIVSSVRSETYLI</sequence>
<keyword evidence="3 5" id="KW-0547">Nucleotide-binding</keyword>
<evidence type="ECO:0000256" key="2">
    <source>
        <dbReference type="ARBA" id="ARBA00022527"/>
    </source>
</evidence>
<dbReference type="PROSITE" id="PS00108">
    <property type="entry name" value="PROTEIN_KINASE_ST"/>
    <property type="match status" value="1"/>
</dbReference>
<dbReference type="Gene3D" id="3.40.50.300">
    <property type="entry name" value="P-loop containing nucleotide triphosphate hydrolases"/>
    <property type="match status" value="1"/>
</dbReference>
<feature type="binding site" evidence="5">
    <location>
        <position position="491"/>
    </location>
    <ligand>
        <name>ATP</name>
        <dbReference type="ChEBI" id="CHEBI:30616"/>
    </ligand>
</feature>
<dbReference type="InterPro" id="IPR017441">
    <property type="entry name" value="Protein_kinase_ATP_BS"/>
</dbReference>
<evidence type="ECO:0000256" key="1">
    <source>
        <dbReference type="ARBA" id="ARBA00008171"/>
    </source>
</evidence>
<evidence type="ECO:0000256" key="4">
    <source>
        <dbReference type="ARBA" id="ARBA00022840"/>
    </source>
</evidence>
<reference evidence="7 8" key="1">
    <citation type="submission" date="2022-05" db="EMBL/GenBank/DDBJ databases">
        <authorList>
            <consortium name="Genoscope - CEA"/>
            <person name="William W."/>
        </authorList>
    </citation>
    <scope>NUCLEOTIDE SEQUENCE [LARGE SCALE GENOMIC DNA]</scope>
</reference>
<keyword evidence="8" id="KW-1185">Reference proteome</keyword>
<feature type="domain" description="Protein kinase" evidence="6">
    <location>
        <begin position="460"/>
        <end position="734"/>
    </location>
</feature>
<dbReference type="Gene3D" id="1.10.510.10">
    <property type="entry name" value="Transferase(Phosphotransferase) domain 1"/>
    <property type="match status" value="1"/>
</dbReference>
<dbReference type="Pfam" id="PF07714">
    <property type="entry name" value="PK_Tyr_Ser-Thr"/>
    <property type="match status" value="1"/>
</dbReference>
<dbReference type="SUPFAM" id="SSF56112">
    <property type="entry name" value="Protein kinase-like (PK-like)"/>
    <property type="match status" value="1"/>
</dbReference>
<evidence type="ECO:0000313" key="8">
    <source>
        <dbReference type="Proteomes" id="UP001159405"/>
    </source>
</evidence>
<keyword evidence="2" id="KW-0418">Kinase</keyword>
<dbReference type="PROSITE" id="PS50011">
    <property type="entry name" value="PROTEIN_KINASE_DOM"/>
    <property type="match status" value="1"/>
</dbReference>
<evidence type="ECO:0000256" key="3">
    <source>
        <dbReference type="ARBA" id="ARBA00022741"/>
    </source>
</evidence>
<name>A0ABN8P4U6_9CNID</name>
<dbReference type="InterPro" id="IPR027417">
    <property type="entry name" value="P-loop_NTPase"/>
</dbReference>
<dbReference type="EMBL" id="CALNXK010000048">
    <property type="protein sequence ID" value="CAH3130379.1"/>
    <property type="molecule type" value="Genomic_DNA"/>
</dbReference>
<dbReference type="InterPro" id="IPR001245">
    <property type="entry name" value="Ser-Thr/Tyr_kinase_cat_dom"/>
</dbReference>
<dbReference type="PROSITE" id="PS00107">
    <property type="entry name" value="PROTEIN_KINASE_ATP"/>
    <property type="match status" value="1"/>
</dbReference>
<dbReference type="Proteomes" id="UP001159405">
    <property type="component" value="Unassembled WGS sequence"/>
</dbReference>
<protein>
    <recommendedName>
        <fullName evidence="6">Protein kinase domain-containing protein</fullName>
    </recommendedName>
</protein>
<evidence type="ECO:0000256" key="5">
    <source>
        <dbReference type="PROSITE-ProRule" id="PRU10141"/>
    </source>
</evidence>
<dbReference type="PANTHER" id="PTHR26392">
    <property type="entry name" value="MITOGEN-ACTIVATED PROTEIN KINASE KINASE KINASE 7-RELATED"/>
    <property type="match status" value="1"/>
</dbReference>
<keyword evidence="2" id="KW-0723">Serine/threonine-protein kinase</keyword>
<proteinExistence type="inferred from homology"/>
<dbReference type="InterPro" id="IPR000719">
    <property type="entry name" value="Prot_kinase_dom"/>
</dbReference>
<comment type="similarity">
    <text evidence="1">Belongs to the protein kinase superfamily. TKL Ser/Thr protein kinase family. ROCO subfamily.</text>
</comment>
<dbReference type="InterPro" id="IPR011009">
    <property type="entry name" value="Kinase-like_dom_sf"/>
</dbReference>
<comment type="caution">
    <text evidence="7">The sequence shown here is derived from an EMBL/GenBank/DDBJ whole genome shotgun (WGS) entry which is preliminary data.</text>
</comment>
<gene>
    <name evidence="7" type="ORF">PLOB_00034633</name>
</gene>
<dbReference type="SMART" id="SM00220">
    <property type="entry name" value="S_TKc"/>
    <property type="match status" value="1"/>
</dbReference>